<protein>
    <submittedName>
        <fullName evidence="1">Phage baseplate assembly protein V</fullName>
    </submittedName>
</protein>
<accession>A0A8H9JUS4</accession>
<dbReference type="Proteomes" id="UP000856022">
    <property type="component" value="Unassembled WGS sequence"/>
</dbReference>
<dbReference type="InterPro" id="IPR013046">
    <property type="entry name" value="GpV/Gp45"/>
</dbReference>
<evidence type="ECO:0000313" key="1">
    <source>
        <dbReference type="EMBL" id="HAS6675334.1"/>
    </source>
</evidence>
<sequence length="269" mass="28255">MFDDVRVLGNKMKDVVAMLRRTVSVATVSQVDSELRRVKVTFAGGRIPESDWLSVVGSRTKGVNASWNMAVGEQVLCLFPPIGSMVRGYVLGSLVNVNARPYTTNPDKFGIQFEDGTLLEYDQATQTGVLKIKGGTPSIQVGPDKVSIVSDVDIEGAVTISKTLDVTGNTNIGGNLSVTGTVSGQQTATFMGTVGAAGYGGPVSGGVAKMQNGMEVSGNAEINGIATINGIPVSVDTHTHLDAENRPTGPAVSVRSASLLSRLLRYLRR</sequence>
<dbReference type="InterPro" id="IPR037026">
    <property type="entry name" value="Vgr_OB-fold_dom_sf"/>
</dbReference>
<organism evidence="1">
    <name type="scientific">Vibrio parahaemolyticus</name>
    <dbReference type="NCBI Taxonomy" id="670"/>
    <lineage>
        <taxon>Bacteria</taxon>
        <taxon>Pseudomonadati</taxon>
        <taxon>Pseudomonadota</taxon>
        <taxon>Gammaproteobacteria</taxon>
        <taxon>Vibrionales</taxon>
        <taxon>Vibrionaceae</taxon>
        <taxon>Vibrio</taxon>
    </lineage>
</organism>
<dbReference type="Gene3D" id="6.20.150.10">
    <property type="match status" value="1"/>
</dbReference>
<reference evidence="1" key="2">
    <citation type="submission" date="2019-12" db="EMBL/GenBank/DDBJ databases">
        <authorList>
            <consortium name="NCBI Pathogen Detection Project"/>
        </authorList>
    </citation>
    <scope>NUCLEOTIDE SEQUENCE</scope>
    <source>
        <strain evidence="1">1930</strain>
    </source>
</reference>
<proteinExistence type="predicted"/>
<comment type="caution">
    <text evidence="1">The sequence shown here is derived from an EMBL/GenBank/DDBJ whole genome shotgun (WGS) entry which is preliminary data.</text>
</comment>
<dbReference type="NCBIfam" id="TIGR01644">
    <property type="entry name" value="phage_P2_V"/>
    <property type="match status" value="1"/>
</dbReference>
<dbReference type="Gene3D" id="2.40.50.230">
    <property type="entry name" value="Gp5 N-terminal domain"/>
    <property type="match status" value="1"/>
</dbReference>
<dbReference type="EMBL" id="DACQKT010000001">
    <property type="protein sequence ID" value="HAS6675334.1"/>
    <property type="molecule type" value="Genomic_DNA"/>
</dbReference>
<name>A0A8H9JUS4_VIBPH</name>
<gene>
    <name evidence="1" type="ORF">I7278_00765</name>
</gene>
<reference evidence="1" key="1">
    <citation type="journal article" date="2018" name="Genome Biol.">
        <title>SKESA: strategic k-mer extension for scrupulous assemblies.</title>
        <authorList>
            <person name="Souvorov A."/>
            <person name="Agarwala R."/>
            <person name="Lipman D.J."/>
        </authorList>
    </citation>
    <scope>NUCLEOTIDE SEQUENCE</scope>
    <source>
        <strain evidence="1">1930</strain>
    </source>
</reference>
<dbReference type="RefSeq" id="WP_025818815.1">
    <property type="nucleotide sequence ID" value="NZ_JPKU01000034.1"/>
</dbReference>
<dbReference type="AlphaFoldDB" id="A0A8H9JUS4"/>